<comment type="caution">
    <text evidence="6">The sequence shown here is derived from an EMBL/GenBank/DDBJ whole genome shotgun (WGS) entry which is preliminary data.</text>
</comment>
<dbReference type="Proteomes" id="UP001412067">
    <property type="component" value="Unassembled WGS sequence"/>
</dbReference>
<feature type="compositionally biased region" description="Basic residues" evidence="4">
    <location>
        <begin position="147"/>
        <end position="156"/>
    </location>
</feature>
<reference evidence="6 7" key="1">
    <citation type="journal article" date="2022" name="Nat. Plants">
        <title>Genomes of leafy and leafless Platanthera orchids illuminate the evolution of mycoheterotrophy.</title>
        <authorList>
            <person name="Li M.H."/>
            <person name="Liu K.W."/>
            <person name="Li Z."/>
            <person name="Lu H.C."/>
            <person name="Ye Q.L."/>
            <person name="Zhang D."/>
            <person name="Wang J.Y."/>
            <person name="Li Y.F."/>
            <person name="Zhong Z.M."/>
            <person name="Liu X."/>
            <person name="Yu X."/>
            <person name="Liu D.K."/>
            <person name="Tu X.D."/>
            <person name="Liu B."/>
            <person name="Hao Y."/>
            <person name="Liao X.Y."/>
            <person name="Jiang Y.T."/>
            <person name="Sun W.H."/>
            <person name="Chen J."/>
            <person name="Chen Y.Q."/>
            <person name="Ai Y."/>
            <person name="Zhai J.W."/>
            <person name="Wu S.S."/>
            <person name="Zhou Z."/>
            <person name="Hsiao Y.Y."/>
            <person name="Wu W.L."/>
            <person name="Chen Y.Y."/>
            <person name="Lin Y.F."/>
            <person name="Hsu J.L."/>
            <person name="Li C.Y."/>
            <person name="Wang Z.W."/>
            <person name="Zhao X."/>
            <person name="Zhong W.Y."/>
            <person name="Ma X.K."/>
            <person name="Ma L."/>
            <person name="Huang J."/>
            <person name="Chen G.Z."/>
            <person name="Huang M.Z."/>
            <person name="Huang L."/>
            <person name="Peng D.H."/>
            <person name="Luo Y.B."/>
            <person name="Zou S.Q."/>
            <person name="Chen S.P."/>
            <person name="Lan S."/>
            <person name="Tsai W.C."/>
            <person name="Van de Peer Y."/>
            <person name="Liu Z.J."/>
        </authorList>
    </citation>
    <scope>NUCLEOTIDE SEQUENCE [LARGE SCALE GENOMIC DNA]</scope>
    <source>
        <strain evidence="6">Lor288</strain>
    </source>
</reference>
<dbReference type="InterPro" id="IPR051357">
    <property type="entry name" value="H3K9_HMTase_SUVAR3-9"/>
</dbReference>
<evidence type="ECO:0000256" key="2">
    <source>
        <dbReference type="ARBA" id="ARBA00023242"/>
    </source>
</evidence>
<evidence type="ECO:0000256" key="3">
    <source>
        <dbReference type="PROSITE-ProRule" id="PRU00358"/>
    </source>
</evidence>
<dbReference type="Gene3D" id="2.30.280.10">
    <property type="entry name" value="SRA-YDG"/>
    <property type="match status" value="1"/>
</dbReference>
<dbReference type="InterPro" id="IPR036987">
    <property type="entry name" value="SRA-YDG_sf"/>
</dbReference>
<dbReference type="InterPro" id="IPR015947">
    <property type="entry name" value="PUA-like_sf"/>
</dbReference>
<proteinExistence type="predicted"/>
<dbReference type="PANTHER" id="PTHR45660:SF13">
    <property type="entry name" value="HISTONE-LYSINE N-METHYLTRANSFERASE SETMAR"/>
    <property type="match status" value="1"/>
</dbReference>
<dbReference type="InterPro" id="IPR003105">
    <property type="entry name" value="SRA_YDG"/>
</dbReference>
<dbReference type="EMBL" id="JBBWWR010000015">
    <property type="protein sequence ID" value="KAK8950418.1"/>
    <property type="molecule type" value="Genomic_DNA"/>
</dbReference>
<protein>
    <submittedName>
        <fullName evidence="6">Histone-lysine N-methyltransferase, H3 lysine-9 specific SUVH1</fullName>
    </submittedName>
</protein>
<gene>
    <name evidence="6" type="primary">SUVH1</name>
    <name evidence="6" type="ORF">KSP40_PGU009870</name>
</gene>
<feature type="domain" description="YDG" evidence="5">
    <location>
        <begin position="224"/>
        <end position="374"/>
    </location>
</feature>
<dbReference type="SUPFAM" id="SSF88697">
    <property type="entry name" value="PUA domain-like"/>
    <property type="match status" value="1"/>
</dbReference>
<organism evidence="6 7">
    <name type="scientific">Platanthera guangdongensis</name>
    <dbReference type="NCBI Taxonomy" id="2320717"/>
    <lineage>
        <taxon>Eukaryota</taxon>
        <taxon>Viridiplantae</taxon>
        <taxon>Streptophyta</taxon>
        <taxon>Embryophyta</taxon>
        <taxon>Tracheophyta</taxon>
        <taxon>Spermatophyta</taxon>
        <taxon>Magnoliopsida</taxon>
        <taxon>Liliopsida</taxon>
        <taxon>Asparagales</taxon>
        <taxon>Orchidaceae</taxon>
        <taxon>Orchidoideae</taxon>
        <taxon>Orchideae</taxon>
        <taxon>Orchidinae</taxon>
        <taxon>Platanthera</taxon>
    </lineage>
</organism>
<dbReference type="PANTHER" id="PTHR45660">
    <property type="entry name" value="HISTONE-LYSINE N-METHYLTRANSFERASE SETMAR"/>
    <property type="match status" value="1"/>
</dbReference>
<name>A0ABR2LU06_9ASPA</name>
<keyword evidence="7" id="KW-1185">Reference proteome</keyword>
<comment type="subcellular location">
    <subcellularLocation>
        <location evidence="1">Chromosome</location>
    </subcellularLocation>
    <subcellularLocation>
        <location evidence="3">Nucleus</location>
    </subcellularLocation>
</comment>
<accession>A0ABR2LU06</accession>
<evidence type="ECO:0000256" key="4">
    <source>
        <dbReference type="SAM" id="MobiDB-lite"/>
    </source>
</evidence>
<keyword evidence="2 3" id="KW-0539">Nucleus</keyword>
<evidence type="ECO:0000259" key="5">
    <source>
        <dbReference type="PROSITE" id="PS51015"/>
    </source>
</evidence>
<sequence>MEAQPVSSQEDVVLDAKPLRSLAPMFPAPYGFNTTFTSFGSAPAVCVSPFSGSSSLGNGLPSGFASFFATTEHGNQSEAGARGRSQRAKNRTPAANGSYRGMTVHADDDPDYTVHTSTSGRKIKRPKDLKKYDVDGSDSDGLEGSSRKKSLTKKPRKSTELALIPSSLLDARNSAEEILMTFDALRRKLLQLDEANEASKRSYMKAGAIMMSNDLRANIVKRIGPVPGIEIGDIFYFRIEMCLVGLHAQIMGGIDYMLPRLTDIDETSAISIVSAGGYENDEGDTDFLIYTGQGGGCSSKYDKKQMVDQKLERGNLALERSLHRGNVVRVIRSAKDMNLINGRIYVYDGLYKIKETWMEKAKSGYNVFKYKLFRELGQPEGIAVGSVQRSG</sequence>
<dbReference type="Pfam" id="PF02182">
    <property type="entry name" value="SAD_SRA"/>
    <property type="match status" value="1"/>
</dbReference>
<evidence type="ECO:0000313" key="6">
    <source>
        <dbReference type="EMBL" id="KAK8950418.1"/>
    </source>
</evidence>
<evidence type="ECO:0000256" key="1">
    <source>
        <dbReference type="ARBA" id="ARBA00004286"/>
    </source>
</evidence>
<feature type="region of interest" description="Disordered" evidence="4">
    <location>
        <begin position="75"/>
        <end position="157"/>
    </location>
</feature>
<dbReference type="SMART" id="SM00466">
    <property type="entry name" value="SRA"/>
    <property type="match status" value="1"/>
</dbReference>
<dbReference type="PROSITE" id="PS51015">
    <property type="entry name" value="YDG"/>
    <property type="match status" value="1"/>
</dbReference>
<evidence type="ECO:0000313" key="7">
    <source>
        <dbReference type="Proteomes" id="UP001412067"/>
    </source>
</evidence>